<dbReference type="Proteomes" id="UP000016567">
    <property type="component" value="Unassembled WGS sequence"/>
</dbReference>
<proteinExistence type="predicted"/>
<comment type="caution">
    <text evidence="1">The sequence shown here is derived from an EMBL/GenBank/DDBJ whole genome shotgun (WGS) entry which is preliminary data.</text>
</comment>
<dbReference type="Pfam" id="PF06578">
    <property type="entry name" value="YscK"/>
    <property type="match status" value="1"/>
</dbReference>
<sequence length="221" mass="25804">MADDNLSEAQRLHQFNFCPAQYMHSSWLRESQPWLTKITGWRTNALVNQWCLENWTLSPVAEHHFHHPYSSLVLLPCKELNKLLLTVGGVMYSQAMRQVVLKEPKQCLNNVFGLEEVKFLTQQGPMLIAQWPNDWQRSLPNSFDEQSLAEEALFIGYLWFKSLLSSLPSSLLKRCQFKLDIKFAMAEENADWLNTENHDLAYRLIKKIAKQVIPQCFHLLK</sequence>
<dbReference type="InterPro" id="IPR009510">
    <property type="entry name" value="T3SS_K"/>
</dbReference>
<evidence type="ECO:0000313" key="1">
    <source>
        <dbReference type="EMBL" id="GAD74320.1"/>
    </source>
</evidence>
<dbReference type="STRING" id="1219077.VAZ01S_008_00620"/>
<dbReference type="eggNOG" id="ENOG5032ECP">
    <property type="taxonomic scope" value="Bacteria"/>
</dbReference>
<dbReference type="AlphaFoldDB" id="U3AKP0"/>
<name>U3AKP0_9VIBR</name>
<reference evidence="1 2" key="1">
    <citation type="submission" date="2013-09" db="EMBL/GenBank/DDBJ databases">
        <title>Whole genome shotgun sequence of Vibrio azureus NBRC 104587.</title>
        <authorList>
            <person name="Isaki S."/>
            <person name="Hosoyama A."/>
            <person name="Numata M."/>
            <person name="Hashimoto M."/>
            <person name="Hosoyama Y."/>
            <person name="Tsuchikane K."/>
            <person name="Noguchi M."/>
            <person name="Hirakata S."/>
            <person name="Ichikawa N."/>
            <person name="Ohji S."/>
            <person name="Yamazoe A."/>
            <person name="Fujita N."/>
        </authorList>
    </citation>
    <scope>NUCLEOTIDE SEQUENCE [LARGE SCALE GENOMIC DNA]</scope>
    <source>
        <strain evidence="1 2">NBRC 104587</strain>
    </source>
</reference>
<keyword evidence="2" id="KW-1185">Reference proteome</keyword>
<organism evidence="1 2">
    <name type="scientific">Vibrio azureus NBRC 104587</name>
    <dbReference type="NCBI Taxonomy" id="1219077"/>
    <lineage>
        <taxon>Bacteria</taxon>
        <taxon>Pseudomonadati</taxon>
        <taxon>Pseudomonadota</taxon>
        <taxon>Gammaproteobacteria</taxon>
        <taxon>Vibrionales</taxon>
        <taxon>Vibrionaceae</taxon>
        <taxon>Vibrio</taxon>
    </lineage>
</organism>
<dbReference type="RefSeq" id="WP_021708100.1">
    <property type="nucleotide sequence ID" value="NZ_BAOB01000253.1"/>
</dbReference>
<dbReference type="EMBL" id="BATL01000008">
    <property type="protein sequence ID" value="GAD74320.1"/>
    <property type="molecule type" value="Genomic_DNA"/>
</dbReference>
<evidence type="ECO:0000313" key="2">
    <source>
        <dbReference type="Proteomes" id="UP000016567"/>
    </source>
</evidence>
<protein>
    <submittedName>
        <fullName evidence="1">Putative type III secretion system protein</fullName>
    </submittedName>
</protein>
<gene>
    <name evidence="1" type="ORF">VAZ01S_008_00620</name>
</gene>
<accession>U3AKP0</accession>